<dbReference type="InterPro" id="IPR011990">
    <property type="entry name" value="TPR-like_helical_dom_sf"/>
</dbReference>
<evidence type="ECO:0000313" key="3">
    <source>
        <dbReference type="Proteomes" id="UP000051783"/>
    </source>
</evidence>
<dbReference type="PANTHER" id="PTHR37038">
    <property type="entry name" value="TRANSCRIPTIONAL REGULATOR-RELATED"/>
    <property type="match status" value="1"/>
</dbReference>
<reference evidence="2 3" key="1">
    <citation type="journal article" date="2015" name="Genome Announc.">
        <title>Expanding the biotechnology potential of lactobacilli through comparative genomics of 213 strains and associated genera.</title>
        <authorList>
            <person name="Sun Z."/>
            <person name="Harris H.M."/>
            <person name="McCann A."/>
            <person name="Guo C."/>
            <person name="Argimon S."/>
            <person name="Zhang W."/>
            <person name="Yang X."/>
            <person name="Jeffery I.B."/>
            <person name="Cooney J.C."/>
            <person name="Kagawa T.F."/>
            <person name="Liu W."/>
            <person name="Song Y."/>
            <person name="Salvetti E."/>
            <person name="Wrobel A."/>
            <person name="Rasinkangas P."/>
            <person name="Parkhill J."/>
            <person name="Rea M.C."/>
            <person name="O'Sullivan O."/>
            <person name="Ritari J."/>
            <person name="Douillard F.P."/>
            <person name="Paul Ross R."/>
            <person name="Yang R."/>
            <person name="Briner A.E."/>
            <person name="Felis G.E."/>
            <person name="de Vos W.M."/>
            <person name="Barrangou R."/>
            <person name="Klaenhammer T.R."/>
            <person name="Caufield P.W."/>
            <person name="Cui Y."/>
            <person name="Zhang H."/>
            <person name="O'Toole P.W."/>
        </authorList>
    </citation>
    <scope>NUCLEOTIDE SEQUENCE [LARGE SCALE GENOMIC DNA]</scope>
    <source>
        <strain evidence="2 3">LMG 26013</strain>
    </source>
</reference>
<keyword evidence="3" id="KW-1185">Reference proteome</keyword>
<organism evidence="2 3">
    <name type="scientific">Lactiplantibacillus xiangfangensis</name>
    <dbReference type="NCBI Taxonomy" id="942150"/>
    <lineage>
        <taxon>Bacteria</taxon>
        <taxon>Bacillati</taxon>
        <taxon>Bacillota</taxon>
        <taxon>Bacilli</taxon>
        <taxon>Lactobacillales</taxon>
        <taxon>Lactobacillaceae</taxon>
        <taxon>Lactiplantibacillus</taxon>
    </lineage>
</organism>
<dbReference type="EMBL" id="JQCL01000057">
    <property type="protein sequence ID" value="KRO11010.1"/>
    <property type="molecule type" value="Genomic_DNA"/>
</dbReference>
<sequence length="284" mass="32698">MKGKFMKTGKVIEMLRKTQGLTQAQLAADITTRKAIIEAEHKDRVLPYNTMIKIIERLGVSLRDFEDYRHDHQLPADQALVYQFEHLSDTSQMSELQTLLVDAQQLLSSSNLKYIHQLIPILVALIHIDSYSREQLTTLVMPVWNEVTATKNWSKTDFFLINNMLYIFDPLTAQQKGKRVLERIDQYSPRYPLLKNAIVANLAYMGIKNPGTISKDQIRQYLNESIHLTEQNHRYDLRLLSIIRLAVLNHNIDQARQACDVLDAMGAKPVADIAKQDFPELVLK</sequence>
<dbReference type="Gene3D" id="1.25.40.10">
    <property type="entry name" value="Tetratricopeptide repeat domain"/>
    <property type="match status" value="1"/>
</dbReference>
<dbReference type="SUPFAM" id="SSF47413">
    <property type="entry name" value="lambda repressor-like DNA-binding domains"/>
    <property type="match status" value="1"/>
</dbReference>
<dbReference type="Proteomes" id="UP000051783">
    <property type="component" value="Unassembled WGS sequence"/>
</dbReference>
<comment type="caution">
    <text evidence="2">The sequence shown here is derived from an EMBL/GenBank/DDBJ whole genome shotgun (WGS) entry which is preliminary data.</text>
</comment>
<gene>
    <name evidence="2" type="ORF">IV64_GL002706</name>
</gene>
<dbReference type="InterPro" id="IPR010982">
    <property type="entry name" value="Lambda_DNA-bd_dom_sf"/>
</dbReference>
<dbReference type="Pfam" id="PF01381">
    <property type="entry name" value="HTH_3"/>
    <property type="match status" value="1"/>
</dbReference>
<dbReference type="AlphaFoldDB" id="A0A0R2MFY3"/>
<accession>A0A0R2MFY3</accession>
<evidence type="ECO:0000313" key="2">
    <source>
        <dbReference type="EMBL" id="KRO11010.1"/>
    </source>
</evidence>
<dbReference type="PANTHER" id="PTHR37038:SF13">
    <property type="entry name" value="HTH CRO_C1-TYPE DOMAIN-CONTAINING PROTEIN"/>
    <property type="match status" value="1"/>
</dbReference>
<dbReference type="InterPro" id="IPR001387">
    <property type="entry name" value="Cro/C1-type_HTH"/>
</dbReference>
<dbReference type="STRING" id="942150.IV64_GL002706"/>
<dbReference type="SMART" id="SM00530">
    <property type="entry name" value="HTH_XRE"/>
    <property type="match status" value="1"/>
</dbReference>
<proteinExistence type="predicted"/>
<feature type="domain" description="HTH cro/C1-type" evidence="1">
    <location>
        <begin position="12"/>
        <end position="65"/>
    </location>
</feature>
<evidence type="ECO:0000259" key="1">
    <source>
        <dbReference type="PROSITE" id="PS50943"/>
    </source>
</evidence>
<dbReference type="GO" id="GO:0003677">
    <property type="term" value="F:DNA binding"/>
    <property type="evidence" value="ECO:0007669"/>
    <property type="project" value="InterPro"/>
</dbReference>
<name>A0A0R2MFY3_9LACO</name>
<dbReference type="PATRIC" id="fig|942150.3.peg.2818"/>
<dbReference type="CDD" id="cd00093">
    <property type="entry name" value="HTH_XRE"/>
    <property type="match status" value="1"/>
</dbReference>
<dbReference type="InterPro" id="IPR053163">
    <property type="entry name" value="HTH-type_regulator_Rgg"/>
</dbReference>
<dbReference type="PROSITE" id="PS50943">
    <property type="entry name" value="HTH_CROC1"/>
    <property type="match status" value="1"/>
</dbReference>
<protein>
    <recommendedName>
        <fullName evidence="1">HTH cro/C1-type domain-containing protein</fullName>
    </recommendedName>
</protein>